<proteinExistence type="inferred from homology"/>
<evidence type="ECO:0000256" key="8">
    <source>
        <dbReference type="ARBA" id="ARBA00022989"/>
    </source>
</evidence>
<gene>
    <name evidence="14" type="ORF">D7044_05145</name>
</gene>
<evidence type="ECO:0000256" key="10">
    <source>
        <dbReference type="ARBA" id="ARBA00023136"/>
    </source>
</evidence>
<evidence type="ECO:0000313" key="15">
    <source>
        <dbReference type="Proteomes" id="UP000275865"/>
    </source>
</evidence>
<evidence type="ECO:0000256" key="2">
    <source>
        <dbReference type="ARBA" id="ARBA00006920"/>
    </source>
</evidence>
<dbReference type="GO" id="GO:0015252">
    <property type="term" value="F:proton channel activity"/>
    <property type="evidence" value="ECO:0007669"/>
    <property type="project" value="InterPro"/>
</dbReference>
<dbReference type="InterPro" id="IPR010617">
    <property type="entry name" value="TMEM175-like"/>
</dbReference>
<organism evidence="14 15">
    <name type="scientific">Micromonospora musae</name>
    <dbReference type="NCBI Taxonomy" id="1894970"/>
    <lineage>
        <taxon>Bacteria</taxon>
        <taxon>Bacillati</taxon>
        <taxon>Actinomycetota</taxon>
        <taxon>Actinomycetes</taxon>
        <taxon>Micromonosporales</taxon>
        <taxon>Micromonosporaceae</taxon>
        <taxon>Micromonospora</taxon>
    </lineage>
</organism>
<keyword evidence="7" id="KW-0630">Potassium</keyword>
<comment type="catalytic activity">
    <reaction evidence="12">
        <text>K(+)(in) = K(+)(out)</text>
        <dbReference type="Rhea" id="RHEA:29463"/>
        <dbReference type="ChEBI" id="CHEBI:29103"/>
    </reaction>
</comment>
<evidence type="ECO:0000256" key="13">
    <source>
        <dbReference type="SAM" id="Phobius"/>
    </source>
</evidence>
<keyword evidence="4" id="KW-0633">Potassium transport</keyword>
<keyword evidence="10 13" id="KW-0472">Membrane</keyword>
<feature type="transmembrane region" description="Helical" evidence="13">
    <location>
        <begin position="63"/>
        <end position="82"/>
    </location>
</feature>
<reference evidence="14 15" key="1">
    <citation type="submission" date="2018-09" db="EMBL/GenBank/DDBJ databases">
        <title>Micromonospora sp. nov. MS1-9, isolated from a root of Musa sp.</title>
        <authorList>
            <person name="Kuncharoen N."/>
            <person name="Kudo T."/>
            <person name="Ohkuma M."/>
            <person name="Yuki M."/>
            <person name="Tanasupawat S."/>
        </authorList>
    </citation>
    <scope>NUCLEOTIDE SEQUENCE [LARGE SCALE GENOMIC DNA]</scope>
    <source>
        <strain evidence="14 15">MS1-9</strain>
    </source>
</reference>
<keyword evidence="9" id="KW-0406">Ion transport</keyword>
<protein>
    <submittedName>
        <fullName evidence="14">DUF1211 domain-containing protein</fullName>
    </submittedName>
</protein>
<feature type="transmembrane region" description="Helical" evidence="13">
    <location>
        <begin position="24"/>
        <end position="43"/>
    </location>
</feature>
<dbReference type="PANTHER" id="PTHR31462">
    <property type="entry name" value="ENDOSOMAL/LYSOSOMAL POTASSIUM CHANNEL TMEM175"/>
    <property type="match status" value="1"/>
</dbReference>
<evidence type="ECO:0000256" key="12">
    <source>
        <dbReference type="ARBA" id="ARBA00034430"/>
    </source>
</evidence>
<evidence type="ECO:0000256" key="9">
    <source>
        <dbReference type="ARBA" id="ARBA00023065"/>
    </source>
</evidence>
<dbReference type="Proteomes" id="UP000275865">
    <property type="component" value="Unassembled WGS sequence"/>
</dbReference>
<comment type="caution">
    <text evidence="14">The sequence shown here is derived from an EMBL/GenBank/DDBJ whole genome shotgun (WGS) entry which is preliminary data.</text>
</comment>
<evidence type="ECO:0000256" key="1">
    <source>
        <dbReference type="ARBA" id="ARBA00004141"/>
    </source>
</evidence>
<feature type="transmembrane region" description="Helical" evidence="13">
    <location>
        <begin position="177"/>
        <end position="206"/>
    </location>
</feature>
<evidence type="ECO:0000256" key="4">
    <source>
        <dbReference type="ARBA" id="ARBA00022538"/>
    </source>
</evidence>
<dbReference type="GO" id="GO:0005267">
    <property type="term" value="F:potassium channel activity"/>
    <property type="evidence" value="ECO:0007669"/>
    <property type="project" value="UniProtKB-KW"/>
</dbReference>
<dbReference type="Pfam" id="PF06736">
    <property type="entry name" value="TMEM175"/>
    <property type="match status" value="1"/>
</dbReference>
<keyword evidence="11" id="KW-0407">Ion channel</keyword>
<keyword evidence="8 13" id="KW-1133">Transmembrane helix</keyword>
<comment type="similarity">
    <text evidence="2">Belongs to the TMEM175 family.</text>
</comment>
<evidence type="ECO:0000256" key="11">
    <source>
        <dbReference type="ARBA" id="ARBA00023303"/>
    </source>
</evidence>
<evidence type="ECO:0000256" key="6">
    <source>
        <dbReference type="ARBA" id="ARBA00022826"/>
    </source>
</evidence>
<dbReference type="AlphaFoldDB" id="A0A3A9YEE8"/>
<keyword evidence="5 13" id="KW-0812">Transmembrane</keyword>
<evidence type="ECO:0000256" key="3">
    <source>
        <dbReference type="ARBA" id="ARBA00022448"/>
    </source>
</evidence>
<comment type="subcellular location">
    <subcellularLocation>
        <location evidence="1">Membrane</location>
        <topology evidence="1">Multi-pass membrane protein</topology>
    </subcellularLocation>
</comment>
<dbReference type="RefSeq" id="WP_120688122.1">
    <property type="nucleotide sequence ID" value="NZ_RAZT01000002.1"/>
</dbReference>
<feature type="transmembrane region" description="Helical" evidence="13">
    <location>
        <begin position="94"/>
        <end position="116"/>
    </location>
</feature>
<evidence type="ECO:0000256" key="5">
    <source>
        <dbReference type="ARBA" id="ARBA00022692"/>
    </source>
</evidence>
<evidence type="ECO:0000313" key="14">
    <source>
        <dbReference type="EMBL" id="RKN35539.1"/>
    </source>
</evidence>
<feature type="transmembrane region" description="Helical" evidence="13">
    <location>
        <begin position="128"/>
        <end position="150"/>
    </location>
</feature>
<keyword evidence="6" id="KW-0631">Potassium channel</keyword>
<keyword evidence="3" id="KW-0813">Transport</keyword>
<dbReference type="PANTHER" id="PTHR31462:SF5">
    <property type="entry name" value="ENDOSOMAL_LYSOSOMAL PROTON CHANNEL TMEM175"/>
    <property type="match status" value="1"/>
</dbReference>
<dbReference type="EMBL" id="RAZT01000002">
    <property type="protein sequence ID" value="RKN35539.1"/>
    <property type="molecule type" value="Genomic_DNA"/>
</dbReference>
<name>A0A3A9YEE8_9ACTN</name>
<accession>A0A3A9YEE8</accession>
<dbReference type="GO" id="GO:0016020">
    <property type="term" value="C:membrane"/>
    <property type="evidence" value="ECO:0007669"/>
    <property type="project" value="UniProtKB-SubCell"/>
</dbReference>
<evidence type="ECO:0000256" key="7">
    <source>
        <dbReference type="ARBA" id="ARBA00022958"/>
    </source>
</evidence>
<sequence>MPGRRGRSAEPSAAFGGTRNPGRLVAFSDAVFAIAVTLLVLDIRPPEDFRRLLHGLGALWPSYLAYSVTFLMIGQIWVNHHVMFDHIRVVDRLLMFLNTLLLMDVAFLPFAASVLADAFHSGHGERSAVVFYGATIELAAILFNIIWAYARHERQLLGATIDDTGARFVARRFRLAMIWIAAGILVGAFLPLLGVAVIAAFIPAYWLPIRGELGRRGAAARGSPP</sequence>